<name>A0A285G5H1_9FIRM</name>
<keyword evidence="3" id="KW-1003">Cell membrane</keyword>
<feature type="transmembrane region" description="Helical" evidence="10">
    <location>
        <begin position="209"/>
        <end position="230"/>
    </location>
</feature>
<evidence type="ECO:0000256" key="10">
    <source>
        <dbReference type="SAM" id="Phobius"/>
    </source>
</evidence>
<reference evidence="14" key="1">
    <citation type="submission" date="2017-09" db="EMBL/GenBank/DDBJ databases">
        <authorList>
            <person name="Varghese N."/>
            <person name="Submissions S."/>
        </authorList>
    </citation>
    <scope>NUCLEOTIDE SEQUENCE [LARGE SCALE GENOMIC DNA]</scope>
    <source>
        <strain evidence="14">MSL47</strain>
    </source>
</reference>
<dbReference type="STRING" id="1413210.U472_00705"/>
<sequence length="340" mass="38488">MFRNKRLSLVLILVVIILAGCSTNPEYKLNISKADDYTGESKVVVEPHQQGYAQGDKITLTAYPKDQFKSWHVNNMGDEEKQDVYSENPKEFIVDNSKEVIATFSDTTIDVQFKKGTSSGGMFGWLGDLMQNLLGTIYDYTKSYGLSIIILTLAVKLILYPLTHKQTSSMKKMQQIQPEIEKLKEKYGDNQQKFQEETMKLYQKHKINPLSGCLPMVVQMPILIALFQALRGWEDLAGKSFLIIPDLSQGYMPLVLLTGVITAVQSLLTQNISFDDLKSNPQKVIADNKMALFMPLFIIFIGASLPAGVLLYWFISNLIMVIQQYLISKEPDVEFKEESN</sequence>
<protein>
    <submittedName>
        <fullName evidence="13">Membrane protein insertase, YidC/Oxa1 family, C-terminal domain-containing protein</fullName>
    </submittedName>
</protein>
<dbReference type="EMBL" id="OBDZ01000004">
    <property type="protein sequence ID" value="SNY17766.1"/>
    <property type="molecule type" value="Genomic_DNA"/>
</dbReference>
<dbReference type="GO" id="GO:0005886">
    <property type="term" value="C:plasma membrane"/>
    <property type="evidence" value="ECO:0007669"/>
    <property type="project" value="UniProtKB-SubCell"/>
</dbReference>
<feature type="transmembrane region" description="Helical" evidence="10">
    <location>
        <begin position="144"/>
        <end position="163"/>
    </location>
</feature>
<evidence type="ECO:0000256" key="1">
    <source>
        <dbReference type="ARBA" id="ARBA00004651"/>
    </source>
</evidence>
<dbReference type="Proteomes" id="UP000219573">
    <property type="component" value="Unassembled WGS sequence"/>
</dbReference>
<dbReference type="GO" id="GO:0051205">
    <property type="term" value="P:protein insertion into membrane"/>
    <property type="evidence" value="ECO:0007669"/>
    <property type="project" value="TreeGrafter"/>
</dbReference>
<feature type="domain" description="Bacterial repeat" evidence="12">
    <location>
        <begin position="45"/>
        <end position="106"/>
    </location>
</feature>
<dbReference type="GO" id="GO:0015031">
    <property type="term" value="P:protein transport"/>
    <property type="evidence" value="ECO:0007669"/>
    <property type="project" value="UniProtKB-KW"/>
</dbReference>
<evidence type="ECO:0000256" key="7">
    <source>
        <dbReference type="ARBA" id="ARBA00023136"/>
    </source>
</evidence>
<evidence type="ECO:0000256" key="8">
    <source>
        <dbReference type="ARBA" id="ARBA00023186"/>
    </source>
</evidence>
<dbReference type="InterPro" id="IPR047196">
    <property type="entry name" value="YidC_ALB_C"/>
</dbReference>
<keyword evidence="6 10" id="KW-1133">Transmembrane helix</keyword>
<evidence type="ECO:0000256" key="5">
    <source>
        <dbReference type="ARBA" id="ARBA00022927"/>
    </source>
</evidence>
<dbReference type="PROSITE" id="PS51257">
    <property type="entry name" value="PROKAR_LIPOPROTEIN"/>
    <property type="match status" value="1"/>
</dbReference>
<dbReference type="RefSeq" id="WP_253250667.1">
    <property type="nucleotide sequence ID" value="NZ_OBDZ01000004.1"/>
</dbReference>
<feature type="domain" description="Membrane insertase YidC/Oxa/ALB C-terminal" evidence="11">
    <location>
        <begin position="144"/>
        <end position="329"/>
    </location>
</feature>
<dbReference type="AlphaFoldDB" id="A0A285G5H1"/>
<evidence type="ECO:0000259" key="12">
    <source>
        <dbReference type="Pfam" id="PF18998"/>
    </source>
</evidence>
<keyword evidence="7 10" id="KW-0472">Membrane</keyword>
<dbReference type="InterPro" id="IPR028055">
    <property type="entry name" value="YidC/Oxa/ALB_C"/>
</dbReference>
<comment type="similarity">
    <text evidence="9">Belongs to the OXA1/ALB3/YidC family.</text>
</comment>
<keyword evidence="4 9" id="KW-0812">Transmembrane</keyword>
<dbReference type="GO" id="GO:0032977">
    <property type="term" value="F:membrane insertase activity"/>
    <property type="evidence" value="ECO:0007669"/>
    <property type="project" value="InterPro"/>
</dbReference>
<gene>
    <name evidence="13" type="ORF">SAMN06265827_104189</name>
</gene>
<proteinExistence type="inferred from homology"/>
<evidence type="ECO:0000313" key="14">
    <source>
        <dbReference type="Proteomes" id="UP000219573"/>
    </source>
</evidence>
<dbReference type="Pfam" id="PF02096">
    <property type="entry name" value="60KD_IMP"/>
    <property type="match status" value="1"/>
</dbReference>
<evidence type="ECO:0000256" key="2">
    <source>
        <dbReference type="ARBA" id="ARBA00022448"/>
    </source>
</evidence>
<accession>A0A285G5H1</accession>
<evidence type="ECO:0000313" key="13">
    <source>
        <dbReference type="EMBL" id="SNY17766.1"/>
    </source>
</evidence>
<keyword evidence="2" id="KW-0813">Transport</keyword>
<evidence type="ECO:0000256" key="3">
    <source>
        <dbReference type="ARBA" id="ARBA00022475"/>
    </source>
</evidence>
<dbReference type="PANTHER" id="PTHR12428:SF65">
    <property type="entry name" value="CYTOCHROME C OXIDASE ASSEMBLY PROTEIN COX18, MITOCHONDRIAL"/>
    <property type="match status" value="1"/>
</dbReference>
<dbReference type="InterPro" id="IPR001708">
    <property type="entry name" value="YidC/ALB3/OXA1/COX18"/>
</dbReference>
<feature type="transmembrane region" description="Helical" evidence="10">
    <location>
        <begin position="250"/>
        <end position="269"/>
    </location>
</feature>
<keyword evidence="5" id="KW-0653">Protein transport</keyword>
<comment type="subcellular location">
    <subcellularLocation>
        <location evidence="1">Cell membrane</location>
        <topology evidence="1">Multi-pass membrane protein</topology>
    </subcellularLocation>
    <subcellularLocation>
        <location evidence="9">Membrane</location>
        <topology evidence="9">Multi-pass membrane protein</topology>
    </subcellularLocation>
</comment>
<dbReference type="PANTHER" id="PTHR12428">
    <property type="entry name" value="OXA1"/>
    <property type="match status" value="1"/>
</dbReference>
<evidence type="ECO:0000256" key="9">
    <source>
        <dbReference type="RuleBase" id="RU003945"/>
    </source>
</evidence>
<organism evidence="13 14">
    <name type="scientific">Orenia metallireducens</name>
    <dbReference type="NCBI Taxonomy" id="1413210"/>
    <lineage>
        <taxon>Bacteria</taxon>
        <taxon>Bacillati</taxon>
        <taxon>Bacillota</taxon>
        <taxon>Clostridia</taxon>
        <taxon>Halanaerobiales</taxon>
        <taxon>Halobacteroidaceae</taxon>
        <taxon>Orenia</taxon>
    </lineage>
</organism>
<dbReference type="CDD" id="cd20070">
    <property type="entry name" value="5TM_YidC_Alb3"/>
    <property type="match status" value="1"/>
</dbReference>
<evidence type="ECO:0000256" key="6">
    <source>
        <dbReference type="ARBA" id="ARBA00022989"/>
    </source>
</evidence>
<evidence type="ECO:0000256" key="4">
    <source>
        <dbReference type="ARBA" id="ARBA00022692"/>
    </source>
</evidence>
<dbReference type="InterPro" id="IPR044060">
    <property type="entry name" value="Bacterial_rp_domain"/>
</dbReference>
<dbReference type="Pfam" id="PF18998">
    <property type="entry name" value="Flg_new_2"/>
    <property type="match status" value="1"/>
</dbReference>
<evidence type="ECO:0000259" key="11">
    <source>
        <dbReference type="Pfam" id="PF02096"/>
    </source>
</evidence>
<keyword evidence="8" id="KW-0143">Chaperone</keyword>
<dbReference type="NCBIfam" id="TIGR03592">
    <property type="entry name" value="yidC_oxa1_cterm"/>
    <property type="match status" value="1"/>
</dbReference>
<keyword evidence="14" id="KW-1185">Reference proteome</keyword>
<feature type="transmembrane region" description="Helical" evidence="10">
    <location>
        <begin position="290"/>
        <end position="315"/>
    </location>
</feature>